<sequence>MPFKSSKTVSTLCVLISGALAGCAPSQHTFCSPKQNQPCQLPEPPYRSSEQHPVVAVIQNPELKPGTPKTSVPMVKAKKDLNTSQANIKPRRNIEIIEVIRLSKRKPGLQTEKPRTQNTFAASPGFTYTIQIGAYKKEISRQTVISQFKVDAPLYTFPMKNSFLGLSYGGFETIQQAKAQAELLIKKGYTDLHIRIAPQSVKMP</sequence>
<reference evidence="2 3" key="1">
    <citation type="submission" date="2006-02" db="EMBL/GenBank/DDBJ databases">
        <authorList>
            <person name="Pinhassi J."/>
            <person name="Pedros-Alio C."/>
            <person name="Ferriera S."/>
            <person name="Johnson J."/>
            <person name="Kravitz S."/>
            <person name="Halpern A."/>
            <person name="Remington K."/>
            <person name="Beeson K."/>
            <person name="Tran B."/>
            <person name="Rogers Y.-H."/>
            <person name="Friedman R."/>
            <person name="Venter J.C."/>
        </authorList>
    </citation>
    <scope>NUCLEOTIDE SEQUENCE [LARGE SCALE GENOMIC DNA]</scope>
    <source>
        <strain evidence="2 3">MED92</strain>
    </source>
</reference>
<evidence type="ECO:0000256" key="1">
    <source>
        <dbReference type="SAM" id="SignalP"/>
    </source>
</evidence>
<keyword evidence="1" id="KW-0732">Signal</keyword>
<evidence type="ECO:0000313" key="3">
    <source>
        <dbReference type="Proteomes" id="UP000002171"/>
    </source>
</evidence>
<dbReference type="EMBL" id="AAOW01000015">
    <property type="protein sequence ID" value="EAR60655.1"/>
    <property type="molecule type" value="Genomic_DNA"/>
</dbReference>
<keyword evidence="3" id="KW-1185">Reference proteome</keyword>
<organism evidence="2 3">
    <name type="scientific">Neptuniibacter caesariensis</name>
    <dbReference type="NCBI Taxonomy" id="207954"/>
    <lineage>
        <taxon>Bacteria</taxon>
        <taxon>Pseudomonadati</taxon>
        <taxon>Pseudomonadota</taxon>
        <taxon>Gammaproteobacteria</taxon>
        <taxon>Oceanospirillales</taxon>
        <taxon>Oceanospirillaceae</taxon>
        <taxon>Neptuniibacter</taxon>
    </lineage>
</organism>
<dbReference type="Proteomes" id="UP000002171">
    <property type="component" value="Unassembled WGS sequence"/>
</dbReference>
<name>A0A7U8GS24_NEPCE</name>
<dbReference type="PROSITE" id="PS51257">
    <property type="entry name" value="PROKAR_LIPOPROTEIN"/>
    <property type="match status" value="1"/>
</dbReference>
<dbReference type="AlphaFoldDB" id="A0A7U8GS24"/>
<feature type="signal peptide" evidence="1">
    <location>
        <begin position="1"/>
        <end position="21"/>
    </location>
</feature>
<evidence type="ECO:0008006" key="4">
    <source>
        <dbReference type="Google" id="ProtNLM"/>
    </source>
</evidence>
<gene>
    <name evidence="2" type="ORF">MED92_09631</name>
</gene>
<evidence type="ECO:0000313" key="2">
    <source>
        <dbReference type="EMBL" id="EAR60655.1"/>
    </source>
</evidence>
<proteinExistence type="predicted"/>
<accession>A0A7U8GS24</accession>
<comment type="caution">
    <text evidence="2">The sequence shown here is derived from an EMBL/GenBank/DDBJ whole genome shotgun (WGS) entry which is preliminary data.</text>
</comment>
<protein>
    <recommendedName>
        <fullName evidence="4">SPOR domain-containing protein</fullName>
    </recommendedName>
</protein>
<feature type="chain" id="PRO_5030783746" description="SPOR domain-containing protein" evidence="1">
    <location>
        <begin position="22"/>
        <end position="204"/>
    </location>
</feature>